<dbReference type="InterPro" id="IPR000362">
    <property type="entry name" value="Fumarate_lyase_fam"/>
</dbReference>
<dbReference type="UniPathway" id="UPA00068">
    <property type="reaction ID" value="UER00114"/>
</dbReference>
<evidence type="ECO:0000256" key="4">
    <source>
        <dbReference type="ARBA" id="ARBA00022605"/>
    </source>
</evidence>
<dbReference type="AlphaFoldDB" id="A0A6I2UGD2"/>
<evidence type="ECO:0000313" key="9">
    <source>
        <dbReference type="EMBL" id="MSU08749.1"/>
    </source>
</evidence>
<dbReference type="CDD" id="cd01359">
    <property type="entry name" value="Argininosuccinate_lyase"/>
    <property type="match status" value="1"/>
</dbReference>
<dbReference type="GO" id="GO:0004056">
    <property type="term" value="F:argininosuccinate lyase activity"/>
    <property type="evidence" value="ECO:0007669"/>
    <property type="project" value="UniProtKB-UniRule"/>
</dbReference>
<evidence type="ECO:0000256" key="6">
    <source>
        <dbReference type="HAMAP-Rule" id="MF_00006"/>
    </source>
</evidence>
<dbReference type="Pfam" id="PF14698">
    <property type="entry name" value="ASL_C2"/>
    <property type="match status" value="1"/>
</dbReference>
<evidence type="ECO:0000256" key="2">
    <source>
        <dbReference type="ARBA" id="ARBA00012338"/>
    </source>
</evidence>
<reference evidence="9 10" key="1">
    <citation type="submission" date="2019-08" db="EMBL/GenBank/DDBJ databases">
        <title>In-depth cultivation of the pig gut microbiome towards novel bacterial diversity and tailored functional studies.</title>
        <authorList>
            <person name="Wylensek D."/>
            <person name="Hitch T.C.A."/>
            <person name="Clavel T."/>
        </authorList>
    </citation>
    <scope>NUCLEOTIDE SEQUENCE [LARGE SCALE GENOMIC DNA]</scope>
    <source>
        <strain evidence="9 10">WCA-693-APC-5D-A</strain>
    </source>
</reference>
<dbReference type="FunFam" id="1.10.40.30:FF:000001">
    <property type="entry name" value="Argininosuccinate lyase"/>
    <property type="match status" value="1"/>
</dbReference>
<dbReference type="PROSITE" id="PS00163">
    <property type="entry name" value="FUMARATE_LYASES"/>
    <property type="match status" value="1"/>
</dbReference>
<proteinExistence type="inferred from homology"/>
<comment type="similarity">
    <text evidence="6">Belongs to the lyase 1 family. Argininosuccinate lyase subfamily.</text>
</comment>
<evidence type="ECO:0000256" key="5">
    <source>
        <dbReference type="ARBA" id="ARBA00023239"/>
    </source>
</evidence>
<sequence>MAEQLWGGRFSKSTDEMINDFQASIDFDKRMYNEDIAGSIAHATMLAKVGIISEADRDDIISGLKDIYKKIEEGNFSFEVALEDIHMNIEKRLTDAIGEAGGRLHTARSRNDQVALDTHMFIRRQVVEVEKLILDMQAALVEAAEKYSDVIMPGYTHLQRAQPILFSHHMMAYFGMLKRDFDRFKGVYDRCDIMPLGAGALAGTTFPIDRPFVAEQLNFESIYSNSLDAVSDRDYIMEFLSAASILMVHLSRLSEETILWCSREFFFIELDDAHCTGSSMMPQKKNPDVSELVRGKTGRVMGHLMAMLTTVKGLPLAYNKDLQEDKEGIFDAIDTIKFSLAVYARIMRGMKVRKDVMRRAVAEDFSNATDLADYLVKKGLPFRQAHAVSGKAVHYCIEQNKWLADMTMAELKELSDLFEEDIYDAISPETCVKNRNSYGGTSYQQVELQLKLAADIMAAEKAYVAEKDAKQANVEA</sequence>
<dbReference type="PRINTS" id="PR00145">
    <property type="entry name" value="ARGSUCLYASE"/>
</dbReference>
<keyword evidence="4 6" id="KW-0028">Amino-acid biosynthesis</keyword>
<dbReference type="Gene3D" id="1.10.275.10">
    <property type="entry name" value="Fumarase/aspartase (N-terminal domain)"/>
    <property type="match status" value="1"/>
</dbReference>
<dbReference type="GO" id="GO:0005829">
    <property type="term" value="C:cytosol"/>
    <property type="evidence" value="ECO:0007669"/>
    <property type="project" value="TreeGrafter"/>
</dbReference>
<dbReference type="InterPro" id="IPR009049">
    <property type="entry name" value="Argininosuccinate_lyase"/>
</dbReference>
<dbReference type="NCBIfam" id="TIGR00838">
    <property type="entry name" value="argH"/>
    <property type="match status" value="1"/>
</dbReference>
<comment type="catalytic activity">
    <reaction evidence="6">
        <text>2-(N(omega)-L-arginino)succinate = fumarate + L-arginine</text>
        <dbReference type="Rhea" id="RHEA:24020"/>
        <dbReference type="ChEBI" id="CHEBI:29806"/>
        <dbReference type="ChEBI" id="CHEBI:32682"/>
        <dbReference type="ChEBI" id="CHEBI:57472"/>
        <dbReference type="EC" id="4.3.2.1"/>
    </reaction>
</comment>
<dbReference type="FunFam" id="1.20.200.10:FF:000015">
    <property type="entry name" value="argininosuccinate lyase isoform X2"/>
    <property type="match status" value="1"/>
</dbReference>
<evidence type="ECO:0000256" key="1">
    <source>
        <dbReference type="ARBA" id="ARBA00004941"/>
    </source>
</evidence>
<keyword evidence="10" id="KW-1185">Reference proteome</keyword>
<protein>
    <recommendedName>
        <fullName evidence="2 6">Argininosuccinate lyase</fullName>
        <shortName evidence="6">ASAL</shortName>
        <ecNumber evidence="2 6">4.3.2.1</ecNumber>
    </recommendedName>
    <alternativeName>
        <fullName evidence="6">Arginosuccinase</fullName>
    </alternativeName>
</protein>
<comment type="subcellular location">
    <subcellularLocation>
        <location evidence="6">Cytoplasm</location>
    </subcellularLocation>
</comment>
<dbReference type="PRINTS" id="PR00149">
    <property type="entry name" value="FUMRATELYASE"/>
</dbReference>
<evidence type="ECO:0000259" key="7">
    <source>
        <dbReference type="Pfam" id="PF00206"/>
    </source>
</evidence>
<dbReference type="InterPro" id="IPR029419">
    <property type="entry name" value="Arg_succ_lyase_C"/>
</dbReference>
<accession>A0A6I2UGD2</accession>
<dbReference type="Gene3D" id="1.20.200.10">
    <property type="entry name" value="Fumarase/aspartase (Central domain)"/>
    <property type="match status" value="1"/>
</dbReference>
<dbReference type="GeneID" id="96778683"/>
<dbReference type="PANTHER" id="PTHR43814">
    <property type="entry name" value="ARGININOSUCCINATE LYASE"/>
    <property type="match status" value="1"/>
</dbReference>
<evidence type="ECO:0000256" key="3">
    <source>
        <dbReference type="ARBA" id="ARBA00022571"/>
    </source>
</evidence>
<keyword evidence="5 6" id="KW-0456">Lyase</keyword>
<evidence type="ECO:0000313" key="10">
    <source>
        <dbReference type="Proteomes" id="UP000433181"/>
    </source>
</evidence>
<keyword evidence="3 6" id="KW-0055">Arginine biosynthesis</keyword>
<gene>
    <name evidence="6 9" type="primary">argH</name>
    <name evidence="9" type="ORF">FYJ84_07105</name>
</gene>
<comment type="pathway">
    <text evidence="1 6">Amino-acid biosynthesis; L-arginine biosynthesis; L-arginine from L-ornithine and carbamoyl phosphate: step 3/3.</text>
</comment>
<dbReference type="InterPro" id="IPR022761">
    <property type="entry name" value="Fumarate_lyase_N"/>
</dbReference>
<dbReference type="SUPFAM" id="SSF48557">
    <property type="entry name" value="L-aspartase-like"/>
    <property type="match status" value="1"/>
</dbReference>
<dbReference type="Gene3D" id="1.10.40.30">
    <property type="entry name" value="Fumarase/aspartase (C-terminal domain)"/>
    <property type="match status" value="1"/>
</dbReference>
<dbReference type="HAMAP" id="MF_00006">
    <property type="entry name" value="Arg_succ_lyase"/>
    <property type="match status" value="1"/>
</dbReference>
<dbReference type="RefSeq" id="WP_154406910.1">
    <property type="nucleotide sequence ID" value="NZ_VUNR01000011.1"/>
</dbReference>
<name>A0A6I2UGD2_9FIRM</name>
<dbReference type="EC" id="4.3.2.1" evidence="2 6"/>
<feature type="domain" description="Fumarate lyase N-terminal" evidence="7">
    <location>
        <begin position="8"/>
        <end position="302"/>
    </location>
</feature>
<keyword evidence="6" id="KW-0963">Cytoplasm</keyword>
<dbReference type="GO" id="GO:0042450">
    <property type="term" value="P:L-arginine biosynthetic process via ornithine"/>
    <property type="evidence" value="ECO:0007669"/>
    <property type="project" value="UniProtKB-UniRule"/>
</dbReference>
<dbReference type="InterPro" id="IPR024083">
    <property type="entry name" value="Fumarase/histidase_N"/>
</dbReference>
<dbReference type="EMBL" id="VUNR01000011">
    <property type="protein sequence ID" value="MSU08749.1"/>
    <property type="molecule type" value="Genomic_DNA"/>
</dbReference>
<dbReference type="FunFam" id="1.10.275.10:FF:000002">
    <property type="entry name" value="Argininosuccinate lyase"/>
    <property type="match status" value="1"/>
</dbReference>
<comment type="caution">
    <text evidence="9">The sequence shown here is derived from an EMBL/GenBank/DDBJ whole genome shotgun (WGS) entry which is preliminary data.</text>
</comment>
<organism evidence="9 10">
    <name type="scientific">Anaerovibrio slackiae</name>
    <dbReference type="NCBI Taxonomy" id="2652309"/>
    <lineage>
        <taxon>Bacteria</taxon>
        <taxon>Bacillati</taxon>
        <taxon>Bacillota</taxon>
        <taxon>Negativicutes</taxon>
        <taxon>Selenomonadales</taxon>
        <taxon>Selenomonadaceae</taxon>
        <taxon>Anaerovibrio</taxon>
    </lineage>
</organism>
<dbReference type="Proteomes" id="UP000433181">
    <property type="component" value="Unassembled WGS sequence"/>
</dbReference>
<feature type="domain" description="Argininosuccinate lyase C-terminal" evidence="8">
    <location>
        <begin position="365"/>
        <end position="433"/>
    </location>
</feature>
<dbReference type="InterPro" id="IPR008948">
    <property type="entry name" value="L-Aspartase-like"/>
</dbReference>
<evidence type="ECO:0000259" key="8">
    <source>
        <dbReference type="Pfam" id="PF14698"/>
    </source>
</evidence>
<dbReference type="Pfam" id="PF00206">
    <property type="entry name" value="Lyase_1"/>
    <property type="match status" value="1"/>
</dbReference>
<dbReference type="PANTHER" id="PTHR43814:SF1">
    <property type="entry name" value="ARGININOSUCCINATE LYASE"/>
    <property type="match status" value="1"/>
</dbReference>
<dbReference type="InterPro" id="IPR020557">
    <property type="entry name" value="Fumarate_lyase_CS"/>
</dbReference>